<feature type="compositionally biased region" description="Acidic residues" evidence="6">
    <location>
        <begin position="583"/>
        <end position="593"/>
    </location>
</feature>
<evidence type="ECO:0000256" key="4">
    <source>
        <dbReference type="ARBA" id="ARBA00023163"/>
    </source>
</evidence>
<feature type="region of interest" description="Disordered" evidence="6">
    <location>
        <begin position="568"/>
        <end position="663"/>
    </location>
</feature>
<keyword evidence="8" id="KW-1185">Reference proteome</keyword>
<dbReference type="PANTHER" id="PTHR10019">
    <property type="entry name" value="SNF5"/>
    <property type="match status" value="1"/>
</dbReference>
<feature type="region of interest" description="Disordered" evidence="6">
    <location>
        <begin position="153"/>
        <end position="172"/>
    </location>
</feature>
<keyword evidence="3" id="KW-0805">Transcription regulation</keyword>
<evidence type="ECO:0000313" key="8">
    <source>
        <dbReference type="Proteomes" id="UP000027238"/>
    </source>
</evidence>
<feature type="compositionally biased region" description="Basic and acidic residues" evidence="6">
    <location>
        <begin position="29"/>
        <end position="46"/>
    </location>
</feature>
<evidence type="ECO:0000256" key="2">
    <source>
        <dbReference type="ARBA" id="ARBA00010239"/>
    </source>
</evidence>
<feature type="region of interest" description="Disordered" evidence="6">
    <location>
        <begin position="517"/>
        <end position="536"/>
    </location>
</feature>
<dbReference type="OMA" id="KYAWLPR"/>
<gene>
    <name evidence="7" type="ORF">CSUB01_06223</name>
</gene>
<comment type="subcellular location">
    <subcellularLocation>
        <location evidence="1">Nucleus</location>
    </subcellularLocation>
</comment>
<name>A0A066Y2L5_COLSU</name>
<evidence type="ECO:0000256" key="3">
    <source>
        <dbReference type="ARBA" id="ARBA00023015"/>
    </source>
</evidence>
<dbReference type="Proteomes" id="UP000027238">
    <property type="component" value="Unassembled WGS sequence"/>
</dbReference>
<comment type="similarity">
    <text evidence="2">Belongs to the SNF5 family.</text>
</comment>
<dbReference type="InterPro" id="IPR006939">
    <property type="entry name" value="SNF5"/>
</dbReference>
<feature type="compositionally biased region" description="Basic and acidic residues" evidence="6">
    <location>
        <begin position="68"/>
        <end position="77"/>
    </location>
</feature>
<feature type="compositionally biased region" description="Basic and acidic residues" evidence="6">
    <location>
        <begin position="872"/>
        <end position="881"/>
    </location>
</feature>
<evidence type="ECO:0000256" key="1">
    <source>
        <dbReference type="ARBA" id="ARBA00004123"/>
    </source>
</evidence>
<dbReference type="AlphaFoldDB" id="A0A066Y2L5"/>
<organism evidence="7 8">
    <name type="scientific">Colletotrichum sublineola</name>
    <name type="common">Sorghum anthracnose fungus</name>
    <dbReference type="NCBI Taxonomy" id="1173701"/>
    <lineage>
        <taxon>Eukaryota</taxon>
        <taxon>Fungi</taxon>
        <taxon>Dikarya</taxon>
        <taxon>Ascomycota</taxon>
        <taxon>Pezizomycotina</taxon>
        <taxon>Sordariomycetes</taxon>
        <taxon>Hypocreomycetidae</taxon>
        <taxon>Glomerellales</taxon>
        <taxon>Glomerellaceae</taxon>
        <taxon>Colletotrichum</taxon>
        <taxon>Colletotrichum graminicola species complex</taxon>
    </lineage>
</organism>
<feature type="compositionally biased region" description="Low complexity" evidence="6">
    <location>
        <begin position="696"/>
        <end position="712"/>
    </location>
</feature>
<proteinExistence type="inferred from homology"/>
<dbReference type="HOGENOM" id="CLU_018784_0_0_1"/>
<feature type="compositionally biased region" description="Low complexity" evidence="6">
    <location>
        <begin position="719"/>
        <end position="738"/>
    </location>
</feature>
<dbReference type="STRING" id="1173701.A0A066Y2L5"/>
<dbReference type="GO" id="GO:0000228">
    <property type="term" value="C:nuclear chromosome"/>
    <property type="evidence" value="ECO:0007669"/>
    <property type="project" value="InterPro"/>
</dbReference>
<sequence>MNASTLTATLNDELWCGAFGGGVRPQVNETRRGEARRGKASSERAQARQTLGAAATEGPFPGPTPTRKTGETAKDIAESTSHSSPNVEAIANWQPARHTQYEHRPACTSILRAHGSRIAAAIREPALFPNMAAQPSTFTPTAAVATASSSASTSASAANDHDGRPQSAAAKALPVRNRDSFNKLQVERYVTRDWHHSVAMKDAQERFEKDMQQMRDKIDDYNVVKTQRVYFPPSKLYGEGYRGFGNGYTDIDPRMRAPFPAQVIYPSQKPRPGKRQSHPLRWKKKELKKQAEQHEELVPVRIDVDWEKIKLRDTFTWNLHDRIIPAELFAQHLVEDLGVPLDAQHKPVLDQVIMQMRDQLNDFYPLVFSEEDALDPELPYSAYKNDEMRVLIKLNVTVGGVTLVDQFEWDINNPLNSPEEFAASMTRDMALSGEFTTAIAHSIREQCQLFTRSLYSVGHPFDGRPVEDPDLVAAFLPSPLPSVFRPQQQAKEYAPYLYELSDADLERNEVIFSREQRRQKRSINRRGGPQLPDLKERQRTIRTLLVSSVLPGAAPNIEESTLYKRVAGAPNTRKRPGARDGEVSDSDDSEDSGPDSPGISQLGGGTARTRGLRGAASAAQQRITNLGRSETPEASIIHHHETRRNVGRSLRDTRDETEEPSQLIVTLKVSKDKLRRLLQTPRSRVTPSGSQTPSTPAHARIPSAAAAAAASSMPPPSTPASNSQTLPTTLGTPLPQGQIGRQPAPPPVAGQPPPPPVSYFLLSRHDRDQVLLETKANTCQPPPPEWLKNCLQQLKNTYTLDNFEGMMKYSAINPDTEMPISVPAGSQPPEGVKWMFLPRIRCLDCPGKLYTPGPEMTAGNFEVHLRNKQHRQRVDAREGKDTSPAATGTS</sequence>
<evidence type="ECO:0000256" key="5">
    <source>
        <dbReference type="ARBA" id="ARBA00023242"/>
    </source>
</evidence>
<dbReference type="eggNOG" id="KOG1649">
    <property type="taxonomic scope" value="Eukaryota"/>
</dbReference>
<accession>A0A066Y2L5</accession>
<dbReference type="EMBL" id="JMSE01000008">
    <property type="protein sequence ID" value="KDN72296.1"/>
    <property type="molecule type" value="Genomic_DNA"/>
</dbReference>
<dbReference type="Pfam" id="PF04855">
    <property type="entry name" value="SNF5"/>
    <property type="match status" value="1"/>
</dbReference>
<evidence type="ECO:0000313" key="7">
    <source>
        <dbReference type="EMBL" id="KDN72296.1"/>
    </source>
</evidence>
<feature type="compositionally biased region" description="Polar residues" evidence="6">
    <location>
        <begin position="680"/>
        <end position="695"/>
    </location>
</feature>
<feature type="region of interest" description="Disordered" evidence="6">
    <location>
        <begin position="677"/>
        <end position="759"/>
    </location>
</feature>
<dbReference type="OrthoDB" id="515064at2759"/>
<reference evidence="8" key="1">
    <citation type="journal article" date="2014" name="Genome Announc.">
        <title>Draft genome sequence of Colletotrichum sublineola, a destructive pathogen of cultivated sorghum.</title>
        <authorList>
            <person name="Baroncelli R."/>
            <person name="Sanz-Martin J.M."/>
            <person name="Rech G.E."/>
            <person name="Sukno S.A."/>
            <person name="Thon M.R."/>
        </authorList>
    </citation>
    <scope>NUCLEOTIDE SEQUENCE [LARGE SCALE GENOMIC DNA]</scope>
    <source>
        <strain evidence="8">TX430BB</strain>
    </source>
</reference>
<dbReference type="GO" id="GO:0006338">
    <property type="term" value="P:chromatin remodeling"/>
    <property type="evidence" value="ECO:0007669"/>
    <property type="project" value="InterPro"/>
</dbReference>
<comment type="caution">
    <text evidence="7">The sequence shown here is derived from an EMBL/GenBank/DDBJ whole genome shotgun (WGS) entry which is preliminary data.</text>
</comment>
<feature type="compositionally biased region" description="Pro residues" evidence="6">
    <location>
        <begin position="743"/>
        <end position="757"/>
    </location>
</feature>
<evidence type="ECO:0000256" key="6">
    <source>
        <dbReference type="SAM" id="MobiDB-lite"/>
    </source>
</evidence>
<keyword evidence="5" id="KW-0539">Nucleus</keyword>
<feature type="compositionally biased region" description="Low complexity" evidence="6">
    <location>
        <begin position="607"/>
        <end position="619"/>
    </location>
</feature>
<feature type="region of interest" description="Disordered" evidence="6">
    <location>
        <begin position="867"/>
        <end position="890"/>
    </location>
</feature>
<protein>
    <submittedName>
        <fullName evidence="7">Putative snf5/smarcb1/ini1</fullName>
    </submittedName>
</protein>
<feature type="region of interest" description="Disordered" evidence="6">
    <location>
        <begin position="20"/>
        <end position="87"/>
    </location>
</feature>
<keyword evidence="4" id="KW-0804">Transcription</keyword>